<name>A0ABM1QHG5_CAMSA</name>
<dbReference type="PANTHER" id="PTHR31674:SF62">
    <property type="entry name" value="B3 DOMAIN-CONTAINING PROTEIN REM14-RELATED"/>
    <property type="match status" value="1"/>
</dbReference>
<gene>
    <name evidence="9" type="primary">LOC109126804</name>
</gene>
<reference evidence="9" key="2">
    <citation type="submission" date="2025-08" db="UniProtKB">
        <authorList>
            <consortium name="RefSeq"/>
        </authorList>
    </citation>
    <scope>IDENTIFICATION</scope>
    <source>
        <tissue evidence="9">Leaf</tissue>
    </source>
</reference>
<evidence type="ECO:0000313" key="9">
    <source>
        <dbReference type="RefSeq" id="XP_019086203.1"/>
    </source>
</evidence>
<dbReference type="PROSITE" id="PS50863">
    <property type="entry name" value="B3"/>
    <property type="match status" value="1"/>
</dbReference>
<evidence type="ECO:0000259" key="7">
    <source>
        <dbReference type="PROSITE" id="PS50863"/>
    </source>
</evidence>
<dbReference type="GeneID" id="109126804"/>
<dbReference type="InterPro" id="IPR039218">
    <property type="entry name" value="REM_fam"/>
</dbReference>
<keyword evidence="3" id="KW-0805">Transcription regulation</keyword>
<evidence type="ECO:0000256" key="1">
    <source>
        <dbReference type="ARBA" id="ARBA00004123"/>
    </source>
</evidence>
<dbReference type="SMART" id="SM01019">
    <property type="entry name" value="B3"/>
    <property type="match status" value="1"/>
</dbReference>
<dbReference type="SUPFAM" id="SSF101936">
    <property type="entry name" value="DNA-binding pseudobarrel domain"/>
    <property type="match status" value="1"/>
</dbReference>
<proteinExistence type="predicted"/>
<dbReference type="RefSeq" id="XP_019086203.1">
    <property type="nucleotide sequence ID" value="XM_019230658.1"/>
</dbReference>
<feature type="domain" description="TF-B3" evidence="7">
    <location>
        <begin position="11"/>
        <end position="103"/>
    </location>
</feature>
<evidence type="ECO:0000256" key="2">
    <source>
        <dbReference type="ARBA" id="ARBA00022737"/>
    </source>
</evidence>
<evidence type="ECO:0000256" key="5">
    <source>
        <dbReference type="ARBA" id="ARBA00023163"/>
    </source>
</evidence>
<evidence type="ECO:0000256" key="4">
    <source>
        <dbReference type="ARBA" id="ARBA00023125"/>
    </source>
</evidence>
<evidence type="ECO:0000313" key="8">
    <source>
        <dbReference type="Proteomes" id="UP000694864"/>
    </source>
</evidence>
<dbReference type="PANTHER" id="PTHR31674">
    <property type="entry name" value="B3 DOMAIN-CONTAINING PROTEIN REM-LIKE 3-RELATED"/>
    <property type="match status" value="1"/>
</dbReference>
<dbReference type="Proteomes" id="UP000694864">
    <property type="component" value="Chromosome 10"/>
</dbReference>
<reference evidence="8" key="1">
    <citation type="journal article" date="2014" name="Nat. Commun.">
        <title>The emerging biofuel crop Camelina sativa retains a highly undifferentiated hexaploid genome structure.</title>
        <authorList>
            <person name="Kagale S."/>
            <person name="Koh C."/>
            <person name="Nixon J."/>
            <person name="Bollina V."/>
            <person name="Clarke W.E."/>
            <person name="Tuteja R."/>
            <person name="Spillane C."/>
            <person name="Robinson S.J."/>
            <person name="Links M.G."/>
            <person name="Clarke C."/>
            <person name="Higgins E.E."/>
            <person name="Huebert T."/>
            <person name="Sharpe A.G."/>
            <person name="Parkin I.A."/>
        </authorList>
    </citation>
    <scope>NUCLEOTIDE SEQUENCE [LARGE SCALE GENOMIC DNA]</scope>
    <source>
        <strain evidence="8">cv. DH55</strain>
    </source>
</reference>
<keyword evidence="6" id="KW-0539">Nucleus</keyword>
<dbReference type="InterPro" id="IPR003340">
    <property type="entry name" value="B3_DNA-bd"/>
</dbReference>
<keyword evidence="5" id="KW-0804">Transcription</keyword>
<evidence type="ECO:0000256" key="3">
    <source>
        <dbReference type="ARBA" id="ARBA00023015"/>
    </source>
</evidence>
<accession>A0ABM1QHG5</accession>
<keyword evidence="4" id="KW-0238">DNA-binding</keyword>
<evidence type="ECO:0000256" key="6">
    <source>
        <dbReference type="ARBA" id="ARBA00023242"/>
    </source>
</evidence>
<dbReference type="Pfam" id="PF02362">
    <property type="entry name" value="B3"/>
    <property type="match status" value="1"/>
</dbReference>
<keyword evidence="8" id="KW-1185">Reference proteome</keyword>
<dbReference type="Gene3D" id="2.40.330.10">
    <property type="entry name" value="DNA-binding pseudobarrel domain"/>
    <property type="match status" value="1"/>
</dbReference>
<protein>
    <submittedName>
        <fullName evidence="9">B3 domain-containing protein REM7-like</fullName>
    </submittedName>
</protein>
<dbReference type="InterPro" id="IPR015300">
    <property type="entry name" value="DNA-bd_pseudobarrel_sf"/>
</dbReference>
<keyword evidence="2" id="KW-0677">Repeat</keyword>
<sequence length="141" mass="16190">MADSVLQSPKNPHFFQALLPGFDSYLNIPVTFFLKHLQGINKQETAKLRTDVSDTVWELKIEDGRRLNGWKEFVTAHDLRIGDVIVFRHEGDFVFHVTALGLNCCETEYSTSSHSIDDDCDNHQDNIGKFSIFFCEVYSKM</sequence>
<organism evidence="8 9">
    <name type="scientific">Camelina sativa</name>
    <name type="common">False flax</name>
    <name type="synonym">Myagrum sativum</name>
    <dbReference type="NCBI Taxonomy" id="90675"/>
    <lineage>
        <taxon>Eukaryota</taxon>
        <taxon>Viridiplantae</taxon>
        <taxon>Streptophyta</taxon>
        <taxon>Embryophyta</taxon>
        <taxon>Tracheophyta</taxon>
        <taxon>Spermatophyta</taxon>
        <taxon>Magnoliopsida</taxon>
        <taxon>eudicotyledons</taxon>
        <taxon>Gunneridae</taxon>
        <taxon>Pentapetalae</taxon>
        <taxon>rosids</taxon>
        <taxon>malvids</taxon>
        <taxon>Brassicales</taxon>
        <taxon>Brassicaceae</taxon>
        <taxon>Camelineae</taxon>
        <taxon>Camelina</taxon>
    </lineage>
</organism>
<dbReference type="CDD" id="cd10017">
    <property type="entry name" value="B3_DNA"/>
    <property type="match status" value="1"/>
</dbReference>
<comment type="subcellular location">
    <subcellularLocation>
        <location evidence="1">Nucleus</location>
    </subcellularLocation>
</comment>